<gene>
    <name evidence="2" type="ORF">CYCCA115_LOCUS1219</name>
</gene>
<dbReference type="AlphaFoldDB" id="A0AAD2FBL4"/>
<reference evidence="2" key="1">
    <citation type="submission" date="2023-08" db="EMBL/GenBank/DDBJ databases">
        <authorList>
            <person name="Audoor S."/>
            <person name="Bilcke G."/>
        </authorList>
    </citation>
    <scope>NUCLEOTIDE SEQUENCE</scope>
</reference>
<dbReference type="Proteomes" id="UP001295423">
    <property type="component" value="Unassembled WGS sequence"/>
</dbReference>
<dbReference type="EMBL" id="CAKOGP040000003">
    <property type="protein sequence ID" value="CAJ1926477.1"/>
    <property type="molecule type" value="Genomic_DNA"/>
</dbReference>
<evidence type="ECO:0000256" key="1">
    <source>
        <dbReference type="SAM" id="MobiDB-lite"/>
    </source>
</evidence>
<evidence type="ECO:0000313" key="3">
    <source>
        <dbReference type="Proteomes" id="UP001295423"/>
    </source>
</evidence>
<feature type="region of interest" description="Disordered" evidence="1">
    <location>
        <begin position="84"/>
        <end position="127"/>
    </location>
</feature>
<organism evidence="2 3">
    <name type="scientific">Cylindrotheca closterium</name>
    <dbReference type="NCBI Taxonomy" id="2856"/>
    <lineage>
        <taxon>Eukaryota</taxon>
        <taxon>Sar</taxon>
        <taxon>Stramenopiles</taxon>
        <taxon>Ochrophyta</taxon>
        <taxon>Bacillariophyta</taxon>
        <taxon>Bacillariophyceae</taxon>
        <taxon>Bacillariophycidae</taxon>
        <taxon>Bacillariales</taxon>
        <taxon>Bacillariaceae</taxon>
        <taxon>Cylindrotheca</taxon>
    </lineage>
</organism>
<sequence length="233" mass="26495">MLDDEYYYHDDYPYLLDEEEDSADLYLNTIWEECTADLISKSTVATTSPSLGNISFSSFSDSAQQQKQQQHQELLDRQYSQDSLFSAKSEPSKRLNAAHTNDSSEEDGDGDHADCSNDSSSSSHKSNRTIELLLPSNHPLHHESPKSLPMELMLAMKNNNNDENKNDNHSKHLDFSGAVIMVMEHPQQQPRESKRERIRSKMKAIEEKVVEARDLLITKSISNGGRNQEHSHC</sequence>
<comment type="caution">
    <text evidence="2">The sequence shown here is derived from an EMBL/GenBank/DDBJ whole genome shotgun (WGS) entry which is preliminary data.</text>
</comment>
<feature type="region of interest" description="Disordered" evidence="1">
    <location>
        <begin position="57"/>
        <end position="76"/>
    </location>
</feature>
<evidence type="ECO:0000313" key="2">
    <source>
        <dbReference type="EMBL" id="CAJ1926477.1"/>
    </source>
</evidence>
<protein>
    <submittedName>
        <fullName evidence="2">Uncharacterized protein</fullName>
    </submittedName>
</protein>
<feature type="compositionally biased region" description="Low complexity" evidence="1">
    <location>
        <begin position="57"/>
        <end position="72"/>
    </location>
</feature>
<keyword evidence="3" id="KW-1185">Reference proteome</keyword>
<proteinExistence type="predicted"/>
<accession>A0AAD2FBL4</accession>
<name>A0AAD2FBL4_9STRA</name>